<evidence type="ECO:0000256" key="1">
    <source>
        <dbReference type="SAM" id="Phobius"/>
    </source>
</evidence>
<sequence length="119" mass="13196">MRWLWLSFGILSVALGVIGIVLPLLPTVPFMILAAFCFARSSERMHDWLVTHPRFGPAIADWQQNGAISRKGKRYATLSIAAVFSMSVLSGLRPQLLMIQGITLGCVLIFIWSRPSGPR</sequence>
<organism evidence="2 3">
    <name type="scientific">Pseudooceanicola pacificus</name>
    <dbReference type="NCBI Taxonomy" id="2676438"/>
    <lineage>
        <taxon>Bacteria</taxon>
        <taxon>Pseudomonadati</taxon>
        <taxon>Pseudomonadota</taxon>
        <taxon>Alphaproteobacteria</taxon>
        <taxon>Rhodobacterales</taxon>
        <taxon>Paracoccaceae</taxon>
        <taxon>Pseudooceanicola</taxon>
    </lineage>
</organism>
<keyword evidence="1" id="KW-0472">Membrane</keyword>
<dbReference type="AlphaFoldDB" id="A0A844WAW4"/>
<protein>
    <submittedName>
        <fullName evidence="2">DUF454 family protein</fullName>
    </submittedName>
</protein>
<comment type="caution">
    <text evidence="2">The sequence shown here is derived from an EMBL/GenBank/DDBJ whole genome shotgun (WGS) entry which is preliminary data.</text>
</comment>
<gene>
    <name evidence="2" type="ORF">GLS40_02755</name>
</gene>
<reference evidence="2 3" key="1">
    <citation type="submission" date="2019-11" db="EMBL/GenBank/DDBJ databases">
        <title>Pseudooceanicola pacifica sp. nov., isolated from deep-sea sediment of the Pacific Ocean.</title>
        <authorList>
            <person name="Lyu L."/>
        </authorList>
    </citation>
    <scope>NUCLEOTIDE SEQUENCE [LARGE SCALE GENOMIC DNA]</scope>
    <source>
        <strain evidence="2 3">216_PA32_1</strain>
    </source>
</reference>
<dbReference type="RefSeq" id="WP_160381061.1">
    <property type="nucleotide sequence ID" value="NZ_WNXQ01000001.1"/>
</dbReference>
<accession>A0A844WAW4</accession>
<feature type="transmembrane region" description="Helical" evidence="1">
    <location>
        <begin position="97"/>
        <end position="113"/>
    </location>
</feature>
<keyword evidence="1" id="KW-0812">Transmembrane</keyword>
<keyword evidence="1" id="KW-1133">Transmembrane helix</keyword>
<dbReference type="PANTHER" id="PTHR35813:SF1">
    <property type="entry name" value="INNER MEMBRANE PROTEIN YBAN"/>
    <property type="match status" value="1"/>
</dbReference>
<proteinExistence type="predicted"/>
<name>A0A844WAW4_9RHOB</name>
<evidence type="ECO:0000313" key="2">
    <source>
        <dbReference type="EMBL" id="MWB76942.1"/>
    </source>
</evidence>
<dbReference type="InterPro" id="IPR007401">
    <property type="entry name" value="DUF454"/>
</dbReference>
<evidence type="ECO:0000313" key="3">
    <source>
        <dbReference type="Proteomes" id="UP000443843"/>
    </source>
</evidence>
<feature type="transmembrane region" description="Helical" evidence="1">
    <location>
        <begin position="75"/>
        <end position="91"/>
    </location>
</feature>
<dbReference type="GO" id="GO:0005886">
    <property type="term" value="C:plasma membrane"/>
    <property type="evidence" value="ECO:0007669"/>
    <property type="project" value="TreeGrafter"/>
</dbReference>
<keyword evidence="3" id="KW-1185">Reference proteome</keyword>
<dbReference type="PANTHER" id="PTHR35813">
    <property type="entry name" value="INNER MEMBRANE PROTEIN YBAN"/>
    <property type="match status" value="1"/>
</dbReference>
<dbReference type="Proteomes" id="UP000443843">
    <property type="component" value="Unassembled WGS sequence"/>
</dbReference>
<feature type="transmembrane region" description="Helical" evidence="1">
    <location>
        <begin position="6"/>
        <end position="39"/>
    </location>
</feature>
<dbReference type="Pfam" id="PF04304">
    <property type="entry name" value="DUF454"/>
    <property type="match status" value="1"/>
</dbReference>
<dbReference type="PIRSF" id="PIRSF016789">
    <property type="entry name" value="DUF454"/>
    <property type="match status" value="1"/>
</dbReference>
<dbReference type="EMBL" id="WNXQ01000001">
    <property type="protein sequence ID" value="MWB76942.1"/>
    <property type="molecule type" value="Genomic_DNA"/>
</dbReference>